<comment type="caution">
    <text evidence="4">The sequence shown here is derived from an EMBL/GenBank/DDBJ whole genome shotgun (WGS) entry which is preliminary data.</text>
</comment>
<dbReference type="STRING" id="429701.A0A2G9GLM1"/>
<keyword evidence="1" id="KW-0547">Nucleotide-binding</keyword>
<evidence type="ECO:0000313" key="4">
    <source>
        <dbReference type="EMBL" id="PIN06153.1"/>
    </source>
</evidence>
<gene>
    <name evidence="4" type="ORF">CDL12_21303</name>
</gene>
<feature type="signal peptide" evidence="3">
    <location>
        <begin position="1"/>
        <end position="27"/>
    </location>
</feature>
<keyword evidence="5" id="KW-1185">Reference proteome</keyword>
<reference evidence="5" key="1">
    <citation type="journal article" date="2018" name="Gigascience">
        <title>Genome assembly of the Pink Ipe (Handroanthus impetiginosus, Bignoniaceae), a highly valued, ecologically keystone Neotropical timber forest tree.</title>
        <authorList>
            <person name="Silva-Junior O.B."/>
            <person name="Grattapaglia D."/>
            <person name="Novaes E."/>
            <person name="Collevatti R.G."/>
        </authorList>
    </citation>
    <scope>NUCLEOTIDE SEQUENCE [LARGE SCALE GENOMIC DNA]</scope>
    <source>
        <strain evidence="5">cv. UFG-1</strain>
    </source>
</reference>
<dbReference type="GO" id="GO:0005524">
    <property type="term" value="F:ATP binding"/>
    <property type="evidence" value="ECO:0007669"/>
    <property type="project" value="UniProtKB-KW"/>
</dbReference>
<name>A0A2G9GLM1_9LAMI</name>
<dbReference type="AlphaFoldDB" id="A0A2G9GLM1"/>
<keyword evidence="3" id="KW-0732">Signal</keyword>
<protein>
    <recommendedName>
        <fullName evidence="6">Wall-associated receptor kinase galacturonan-binding domain-containing protein</fullName>
    </recommendedName>
</protein>
<accession>A0A2G9GLM1</accession>
<dbReference type="PANTHER" id="PTHR46008">
    <property type="entry name" value="LEAF RUST 10 DISEASE-RESISTANCE LOCUS RECEPTOR-LIKE PROTEIN KINASE-LIKE 1.4"/>
    <property type="match status" value="1"/>
</dbReference>
<evidence type="ECO:0000256" key="3">
    <source>
        <dbReference type="SAM" id="SignalP"/>
    </source>
</evidence>
<evidence type="ECO:0000256" key="1">
    <source>
        <dbReference type="ARBA" id="ARBA00022741"/>
    </source>
</evidence>
<dbReference type="OrthoDB" id="1695934at2759"/>
<keyword evidence="2" id="KW-0067">ATP-binding</keyword>
<dbReference type="GO" id="GO:0016301">
    <property type="term" value="F:kinase activity"/>
    <property type="evidence" value="ECO:0007669"/>
    <property type="project" value="TreeGrafter"/>
</dbReference>
<dbReference type="Proteomes" id="UP000231279">
    <property type="component" value="Unassembled WGS sequence"/>
</dbReference>
<sequence>MNPIASCFIFFFLSHLVFFMNFAECECQNSFDCGYLGSLKFPLSDQPRCGLFLVNCTSIPIIQFSPGGLWYSITQKISANKFKVVDGSLNFYMGNRNCLAFRNTSIRDSPLSSFSISPNLTIFRCSNFLHPDDREKIRDYFKNYRNYTHCDGYTLYYRDQDNNVPADIAEKCSVVQMPVKHPPESGDLFQQFSPEFDLEWNISSDCLSCHSRGRQCVVSKGPIRCEGIILARSSNFSVRLLMNYSLCLILILVC</sequence>
<evidence type="ECO:0000313" key="5">
    <source>
        <dbReference type="Proteomes" id="UP000231279"/>
    </source>
</evidence>
<dbReference type="PANTHER" id="PTHR46008:SF2">
    <property type="entry name" value="LEAF RUST 10 DISEASE-RESISTANCE LOCUS RECEPTOR-LIKE PROTEIN KINASE-LIKE 1.4"/>
    <property type="match status" value="1"/>
</dbReference>
<evidence type="ECO:0000256" key="2">
    <source>
        <dbReference type="ARBA" id="ARBA00022840"/>
    </source>
</evidence>
<feature type="chain" id="PRO_5013856467" description="Wall-associated receptor kinase galacturonan-binding domain-containing protein" evidence="3">
    <location>
        <begin position="28"/>
        <end position="254"/>
    </location>
</feature>
<dbReference type="EMBL" id="NKXS01004515">
    <property type="protein sequence ID" value="PIN06153.1"/>
    <property type="molecule type" value="Genomic_DNA"/>
</dbReference>
<proteinExistence type="predicted"/>
<organism evidence="4 5">
    <name type="scientific">Handroanthus impetiginosus</name>
    <dbReference type="NCBI Taxonomy" id="429701"/>
    <lineage>
        <taxon>Eukaryota</taxon>
        <taxon>Viridiplantae</taxon>
        <taxon>Streptophyta</taxon>
        <taxon>Embryophyta</taxon>
        <taxon>Tracheophyta</taxon>
        <taxon>Spermatophyta</taxon>
        <taxon>Magnoliopsida</taxon>
        <taxon>eudicotyledons</taxon>
        <taxon>Gunneridae</taxon>
        <taxon>Pentapetalae</taxon>
        <taxon>asterids</taxon>
        <taxon>lamiids</taxon>
        <taxon>Lamiales</taxon>
        <taxon>Bignoniaceae</taxon>
        <taxon>Crescentiina</taxon>
        <taxon>Tabebuia alliance</taxon>
        <taxon>Handroanthus</taxon>
    </lineage>
</organism>
<evidence type="ECO:0008006" key="6">
    <source>
        <dbReference type="Google" id="ProtNLM"/>
    </source>
</evidence>